<evidence type="ECO:0000259" key="1">
    <source>
        <dbReference type="Pfam" id="PF00501"/>
    </source>
</evidence>
<accession>A0A2U3LAD7</accession>
<dbReference type="InterPro" id="IPR042099">
    <property type="entry name" value="ANL_N_sf"/>
</dbReference>
<dbReference type="Gene3D" id="3.30.300.30">
    <property type="match status" value="1"/>
</dbReference>
<dbReference type="InterPro" id="IPR010071">
    <property type="entry name" value="AA_adenyl_dom"/>
</dbReference>
<dbReference type="GO" id="GO:0031177">
    <property type="term" value="F:phosphopantetheine binding"/>
    <property type="evidence" value="ECO:0007669"/>
    <property type="project" value="TreeGrafter"/>
</dbReference>
<dbReference type="Proteomes" id="UP000238701">
    <property type="component" value="Unassembled WGS sequence"/>
</dbReference>
<dbReference type="SUPFAM" id="SSF56801">
    <property type="entry name" value="Acetyl-CoA synthetase-like"/>
    <property type="match status" value="1"/>
</dbReference>
<evidence type="ECO:0000313" key="4">
    <source>
        <dbReference type="Proteomes" id="UP000238701"/>
    </source>
</evidence>
<organism evidence="3 4">
    <name type="scientific">Candidatus Sulfotelmatobacter kueseliae</name>
    <dbReference type="NCBI Taxonomy" id="2042962"/>
    <lineage>
        <taxon>Bacteria</taxon>
        <taxon>Pseudomonadati</taxon>
        <taxon>Acidobacteriota</taxon>
        <taxon>Terriglobia</taxon>
        <taxon>Terriglobales</taxon>
        <taxon>Candidatus Korobacteraceae</taxon>
        <taxon>Candidatus Sulfotelmatobacter</taxon>
    </lineage>
</organism>
<dbReference type="PANTHER" id="PTHR45527">
    <property type="entry name" value="NONRIBOSOMAL PEPTIDE SYNTHETASE"/>
    <property type="match status" value="1"/>
</dbReference>
<dbReference type="GO" id="GO:0044550">
    <property type="term" value="P:secondary metabolite biosynthetic process"/>
    <property type="evidence" value="ECO:0007669"/>
    <property type="project" value="TreeGrafter"/>
</dbReference>
<feature type="domain" description="AMP-dependent synthetase/ligase" evidence="1">
    <location>
        <begin position="23"/>
        <end position="389"/>
    </location>
</feature>
<sequence length="531" mass="57779">MTGCGARPARVAMGLSLNLAWPFSRSASRFPDRLCVSAGGQEHTYGEALTTVRRIAEWLSESGQLTPSRVGILASRSWEACAGILGTAWSGAAYVALNLSQPPEALIALLDRLNLDALIADSTGLQKLTAELVPHLPRKVLVPGQEALAANSQWRTFGDLPEARRFEPRPVRADSPAYIEFTSGSTGIPKGVAIPHGAVSHFIRIMQRRYDLQAEDRIAETADTSFDISVFDMFMTWNAGASLHAIPRSQAIAPARYIQEHGITVWFSVPSVAAAMGRMGMLAAGAFPTLRVSLFSGEPLPAKVALAWKEAAPNSVVDNVYGPTEATVVCLHERVGEIPNVTKERDVIAIGRPLEGSAAAVWDSSRRTVPTGVTGELVLAGPQLALGYLDDPEKTAARFVEQNGTRWYLTGDLAYQDGRGLFHHLGRIDNQVKIRGHRVELEDIESHLRQVYRTPSVAAVAWPMQFGTAAGIVAFVSGPGRSDREANDELRRRMPPYMVPDRVHVLDKLPVNSSGKVDRKILAKKLDEEEF</sequence>
<dbReference type="Pfam" id="PF13193">
    <property type="entry name" value="AMP-binding_C"/>
    <property type="match status" value="1"/>
</dbReference>
<feature type="domain" description="AMP-binding enzyme C-terminal" evidence="2">
    <location>
        <begin position="458"/>
        <end position="516"/>
    </location>
</feature>
<proteinExistence type="predicted"/>
<dbReference type="InterPro" id="IPR045851">
    <property type="entry name" value="AMP-bd_C_sf"/>
</dbReference>
<dbReference type="Gene3D" id="3.40.50.12780">
    <property type="entry name" value="N-terminal domain of ligase-like"/>
    <property type="match status" value="1"/>
</dbReference>
<gene>
    <name evidence="3" type="ORF">SBA1_90013</name>
</gene>
<dbReference type="GO" id="GO:0005737">
    <property type="term" value="C:cytoplasm"/>
    <property type="evidence" value="ECO:0007669"/>
    <property type="project" value="TreeGrafter"/>
</dbReference>
<dbReference type="GO" id="GO:0043041">
    <property type="term" value="P:amino acid activation for nonribosomal peptide biosynthetic process"/>
    <property type="evidence" value="ECO:0007669"/>
    <property type="project" value="TreeGrafter"/>
</dbReference>
<reference evidence="4" key="1">
    <citation type="submission" date="2018-02" db="EMBL/GenBank/DDBJ databases">
        <authorList>
            <person name="Hausmann B."/>
        </authorList>
    </citation>
    <scope>NUCLEOTIDE SEQUENCE [LARGE SCALE GENOMIC DNA]</scope>
    <source>
        <strain evidence="4">Peat soil MAG SbA1</strain>
    </source>
</reference>
<dbReference type="AlphaFoldDB" id="A0A2U3LAD7"/>
<dbReference type="InterPro" id="IPR000873">
    <property type="entry name" value="AMP-dep_synth/lig_dom"/>
</dbReference>
<dbReference type="InterPro" id="IPR025110">
    <property type="entry name" value="AMP-bd_C"/>
</dbReference>
<dbReference type="Pfam" id="PF00501">
    <property type="entry name" value="AMP-binding"/>
    <property type="match status" value="1"/>
</dbReference>
<dbReference type="PANTHER" id="PTHR45527:SF1">
    <property type="entry name" value="FATTY ACID SYNTHASE"/>
    <property type="match status" value="1"/>
</dbReference>
<evidence type="ECO:0000259" key="2">
    <source>
        <dbReference type="Pfam" id="PF13193"/>
    </source>
</evidence>
<dbReference type="OrthoDB" id="9778383at2"/>
<dbReference type="EMBL" id="OMOD01000188">
    <property type="protein sequence ID" value="SPF48877.1"/>
    <property type="molecule type" value="Genomic_DNA"/>
</dbReference>
<evidence type="ECO:0000313" key="3">
    <source>
        <dbReference type="EMBL" id="SPF48877.1"/>
    </source>
</evidence>
<protein>
    <submittedName>
        <fullName evidence="3">Amino acid adenylation domain protein</fullName>
    </submittedName>
</protein>
<dbReference type="NCBIfam" id="TIGR01733">
    <property type="entry name" value="AA-adenyl-dom"/>
    <property type="match status" value="1"/>
</dbReference>
<name>A0A2U3LAD7_9BACT</name>